<name>A0A3D9H9G6_9PROT</name>
<dbReference type="Pfam" id="PF07310">
    <property type="entry name" value="PAS_5"/>
    <property type="match status" value="1"/>
</dbReference>
<protein>
    <submittedName>
        <fullName evidence="1">PAS domain-containing protein</fullName>
    </submittedName>
</protein>
<evidence type="ECO:0000313" key="2">
    <source>
        <dbReference type="Proteomes" id="UP000256845"/>
    </source>
</evidence>
<evidence type="ECO:0000313" key="1">
    <source>
        <dbReference type="EMBL" id="RED46133.1"/>
    </source>
</evidence>
<gene>
    <name evidence="1" type="ORF">DFP90_11042</name>
</gene>
<proteinExistence type="predicted"/>
<reference evidence="1 2" key="1">
    <citation type="submission" date="2018-07" db="EMBL/GenBank/DDBJ databases">
        <title>Genomic Encyclopedia of Type Strains, Phase III (KMG-III): the genomes of soil and plant-associated and newly described type strains.</title>
        <authorList>
            <person name="Whitman W."/>
        </authorList>
    </citation>
    <scope>NUCLEOTIDE SEQUENCE [LARGE SCALE GENOMIC DNA]</scope>
    <source>
        <strain evidence="1 2">CECT 8488</strain>
    </source>
</reference>
<dbReference type="RefSeq" id="WP_181905442.1">
    <property type="nucleotide sequence ID" value="NZ_QRDW01000010.1"/>
</dbReference>
<dbReference type="AlphaFoldDB" id="A0A3D9H9G6"/>
<dbReference type="Proteomes" id="UP000256845">
    <property type="component" value="Unassembled WGS sequence"/>
</dbReference>
<organism evidence="1 2">
    <name type="scientific">Aestuariispira insulae</name>
    <dbReference type="NCBI Taxonomy" id="1461337"/>
    <lineage>
        <taxon>Bacteria</taxon>
        <taxon>Pseudomonadati</taxon>
        <taxon>Pseudomonadota</taxon>
        <taxon>Alphaproteobacteria</taxon>
        <taxon>Rhodospirillales</taxon>
        <taxon>Kiloniellaceae</taxon>
        <taxon>Aestuariispira</taxon>
    </lineage>
</organism>
<dbReference type="InterPro" id="IPR009922">
    <property type="entry name" value="DUF1457"/>
</dbReference>
<keyword evidence="2" id="KW-1185">Reference proteome</keyword>
<sequence length="185" mass="21320">MDSYRKAKAGLPHSPFATVLDVCEDNIPCPSMQGLFRYWNDLRGNRLMPVWSEFDPVEVPNVLPDILLYDALNNGDYFVSVVGNSCKNALQIPATPKSLREFMPPENYDDVKGRLDWVRDCEEPHLVSKTMEWREQEEEAIRKTVYTVLFLPFIHGRNDISHKIVNALHFRHDEQEKSEIGISSA</sequence>
<dbReference type="EMBL" id="QRDW01000010">
    <property type="protein sequence ID" value="RED46133.1"/>
    <property type="molecule type" value="Genomic_DNA"/>
</dbReference>
<comment type="caution">
    <text evidence="1">The sequence shown here is derived from an EMBL/GenBank/DDBJ whole genome shotgun (WGS) entry which is preliminary data.</text>
</comment>
<accession>A0A3D9H9G6</accession>